<dbReference type="InterPro" id="IPR029033">
    <property type="entry name" value="His_PPase_superfam"/>
</dbReference>
<evidence type="ECO:0000313" key="16">
    <source>
        <dbReference type="Proteomes" id="UP000183509"/>
    </source>
</evidence>
<dbReference type="SMART" id="SM00855">
    <property type="entry name" value="PGAM"/>
    <property type="match status" value="1"/>
</dbReference>
<feature type="binding site" evidence="3">
    <location>
        <begin position="10"/>
        <end position="17"/>
    </location>
    <ligand>
        <name>substrate</name>
    </ligand>
</feature>
<dbReference type="Proteomes" id="UP001141166">
    <property type="component" value="Unassembled WGS sequence"/>
</dbReference>
<gene>
    <name evidence="11" type="ORF">A5804_001500</name>
    <name evidence="6" type="ORF">AWT83_13240</name>
    <name evidence="10" type="ORF">B1P95_08510</name>
    <name evidence="13" type="ORF">CYQ77_02320</name>
    <name evidence="12" type="ORF">DKP91_01025</name>
    <name evidence="14" type="ORF">DTPHA_600676</name>
    <name evidence="5" type="ORF">GBM73_03410</name>
    <name evidence="7" type="ORF">KYX88_11285</name>
    <name evidence="8" type="ORF">M3X98_10975</name>
    <name evidence="9" type="ORF">P6Z85_02235</name>
</gene>
<dbReference type="EC" id="5.4.2.-" evidence="14"/>
<dbReference type="Proteomes" id="UP001260956">
    <property type="component" value="Unassembled WGS sequence"/>
</dbReference>
<evidence type="ECO:0000313" key="10">
    <source>
        <dbReference type="EMBL" id="OOL82566.1"/>
    </source>
</evidence>
<dbReference type="GeneID" id="66454178"/>
<reference evidence="11 18" key="4">
    <citation type="submission" date="2017-05" db="EMBL/GenBank/DDBJ databases">
        <title>The Genome Sequence of Enterococcus faecium 6F2_DIV0138.</title>
        <authorList>
            <consortium name="The Broad Institute Genomics Platform"/>
            <consortium name="The Broad Institute Genomic Center for Infectious Diseases"/>
            <person name="Earl A."/>
            <person name="Manson A."/>
            <person name="Schwartman J."/>
            <person name="Gilmore M."/>
            <person name="Abouelleil A."/>
            <person name="Cao P."/>
            <person name="Chapman S."/>
            <person name="Cusick C."/>
            <person name="Shea T."/>
            <person name="Young S."/>
            <person name="Neafsey D."/>
            <person name="Nusbaum C."/>
            <person name="Birren B."/>
        </authorList>
    </citation>
    <scope>NUCLEOTIDE SEQUENCE [LARGE SCALE GENOMIC DNA]</scope>
    <source>
        <strain evidence="11 18">6F2_DIV0138</strain>
    </source>
</reference>
<dbReference type="RefSeq" id="WP_002289120.1">
    <property type="nucleotide sequence ID" value="NZ_AP019394.1"/>
</dbReference>
<dbReference type="Proteomes" id="UP000194737">
    <property type="component" value="Unassembled WGS sequence"/>
</dbReference>
<evidence type="ECO:0000313" key="20">
    <source>
        <dbReference type="Proteomes" id="UP000289562"/>
    </source>
</evidence>
<reference evidence="5 21" key="7">
    <citation type="submission" date="2019-10" db="EMBL/GenBank/DDBJ databases">
        <title>Evolutionary dynamics of vancomycin-resistant Enterococcus faecium during gastrointestinal tract colonization and bloodstream infection in immunocompromised pediatric patients.</title>
        <authorList>
            <person name="Chilambi G.S."/>
            <person name="Nordstrom H.R."/>
            <person name="Evans D.R."/>
            <person name="Ferrolino J."/>
            <person name="Hayden R.T."/>
            <person name="Maron G.M."/>
            <person name="Vo A.N."/>
            <person name="Gilmore M.S."/>
            <person name="Wolf J."/>
            <person name="Rosch J.W."/>
            <person name="Van Tyne D."/>
        </authorList>
    </citation>
    <scope>NUCLEOTIDE SEQUENCE [LARGE SCALE GENOMIC DNA]</scope>
    <source>
        <strain evidence="5 21">VRECG27</strain>
    </source>
</reference>
<dbReference type="STRING" id="1352.AL014_05435"/>
<feature type="active site" description="Proton donor/acceptor" evidence="2">
    <location>
        <position position="88"/>
    </location>
</feature>
<sequence>MTETTLYIVRHGKTMFNTIERVQGWCDTPLTKQGQEGIHYLGRGLKNVDFSFAYSSDSGRAIETARIILGEHSKGKEIPYFIEKRIREWCFGSLEGGYDMEMWGVIPRVLNFKTYDEMFTTEVSFEQIANAVYNLDTAGWAETYETLRDRVWTGFEDIAHHCEKNGGGNVLVVSHGLTIAFLLNLIDPKQPVRAGLLNGSVTKVTYANGRFSIHGINDTSYIDNGKTHSRDSFL</sequence>
<dbReference type="Proteomes" id="UP000070452">
    <property type="component" value="Unassembled WGS sequence"/>
</dbReference>
<reference evidence="10 17" key="3">
    <citation type="submission" date="2017-02" db="EMBL/GenBank/DDBJ databases">
        <title>Clonality and virulence of isolates of VRE in Hematopoietic Stem Cell Transplanted (HSCT) patients.</title>
        <authorList>
            <person name="Marchi A.P."/>
            <person name="Martins R.C."/>
            <person name="Marie S.K."/>
            <person name="Levin A.S."/>
            <person name="Costa S.F."/>
        </authorList>
    </citation>
    <scope>NUCLEOTIDE SEQUENCE [LARGE SCALE GENOMIC DNA]</scope>
    <source>
        <strain evidence="10 17">LIM1759</strain>
    </source>
</reference>
<comment type="caution">
    <text evidence="6">The sequence shown here is derived from an EMBL/GenBank/DDBJ whole genome shotgun (WGS) entry which is preliminary data.</text>
</comment>
<dbReference type="Pfam" id="PF00300">
    <property type="entry name" value="His_Phos_1"/>
    <property type="match status" value="1"/>
</dbReference>
<dbReference type="PATRIC" id="fig|1352.1358.peg.1916"/>
<dbReference type="EMBL" id="WEFP01000001">
    <property type="protein sequence ID" value="KAB7576425.1"/>
    <property type="molecule type" value="Genomic_DNA"/>
</dbReference>
<evidence type="ECO:0000256" key="1">
    <source>
        <dbReference type="ARBA" id="ARBA00022801"/>
    </source>
</evidence>
<evidence type="ECO:0000256" key="3">
    <source>
        <dbReference type="PIRSR" id="PIRSR613078-2"/>
    </source>
</evidence>
<reference evidence="9" key="10">
    <citation type="submission" date="2023-03" db="EMBL/GenBank/DDBJ databases">
        <authorList>
            <person name="Shen W."/>
            <person name="Cai J."/>
        </authorList>
    </citation>
    <scope>NUCLEOTIDE SEQUENCE</scope>
    <source>
        <strain evidence="9">B1010-2</strain>
    </source>
</reference>
<reference evidence="7" key="8">
    <citation type="journal article" date="2022" name="J. Anim. Sci.">
        <title>Whole genome sequence analyses-based assessment of virulence potential and antimicrobial susceptibilities and resistance of Enterococcus faecium strains isolated from commercial swine and cattle probiotic products.</title>
        <authorList>
            <person name="Shridhar P.B."/>
            <person name="Amachawadi R.G."/>
            <person name="Tokach M."/>
            <person name="Patel I."/>
            <person name="Gangiredla J."/>
            <person name="Mammel M."/>
            <person name="Nagaraja T.G."/>
        </authorList>
    </citation>
    <scope>NUCLEOTIDE SEQUENCE</scope>
    <source>
        <strain evidence="7">EF215</strain>
    </source>
</reference>
<dbReference type="Proteomes" id="UP000183509">
    <property type="component" value="Unassembled WGS sequence"/>
</dbReference>
<dbReference type="EMBL" id="LRHK01000005">
    <property type="protein sequence ID" value="KWX16488.1"/>
    <property type="molecule type" value="Genomic_DNA"/>
</dbReference>
<dbReference type="GO" id="GO:0043456">
    <property type="term" value="P:regulation of pentose-phosphate shunt"/>
    <property type="evidence" value="ECO:0007669"/>
    <property type="project" value="TreeGrafter"/>
</dbReference>
<dbReference type="OMA" id="FREQCYG"/>
<feature type="active site" description="Tele-phosphohistidine intermediate" evidence="2">
    <location>
        <position position="11"/>
    </location>
</feature>
<dbReference type="Proteomes" id="UP000469871">
    <property type="component" value="Unassembled WGS sequence"/>
</dbReference>
<reference evidence="8" key="9">
    <citation type="submission" date="2022-05" db="EMBL/GenBank/DDBJ databases">
        <title>Draft genome sequences of Clostridium perfringens strains isolated from Peru.</title>
        <authorList>
            <person name="Hurtado R."/>
            <person name="Lima L."/>
            <person name="Sousa T."/>
            <person name="Jaiswal A.K."/>
            <person name="Tiwari S."/>
            <person name="Maturrano L."/>
            <person name="Brenig B."/>
            <person name="Azevedo V."/>
        </authorList>
    </citation>
    <scope>NUCLEOTIDE SEQUENCE</scope>
    <source>
        <strain evidence="8">CP4</strain>
    </source>
</reference>
<reference evidence="13 20" key="5">
    <citation type="submission" date="2017-12" db="EMBL/GenBank/DDBJ databases">
        <title>A pool of 800 enterococci isolated from chicken carcass rinse samples from New Zealand.</title>
        <authorList>
            <person name="Zhang J."/>
            <person name="Rogers L."/>
            <person name="Midwinter A."/>
            <person name="French N."/>
        </authorList>
    </citation>
    <scope>NUCLEOTIDE SEQUENCE [LARGE SCALE GENOMIC DNA]</scope>
    <source>
        <strain evidence="13 20">EN697</strain>
    </source>
</reference>
<evidence type="ECO:0000313" key="15">
    <source>
        <dbReference type="Proteomes" id="UP000070452"/>
    </source>
</evidence>
<evidence type="ECO:0000313" key="17">
    <source>
        <dbReference type="Proteomes" id="UP000191171"/>
    </source>
</evidence>
<dbReference type="Proteomes" id="UP000289562">
    <property type="component" value="Unassembled WGS sequence"/>
</dbReference>
<dbReference type="EMBL" id="FKLM01000007">
    <property type="protein sequence ID" value="SAM37676.1"/>
    <property type="molecule type" value="Genomic_DNA"/>
</dbReference>
<dbReference type="Gene3D" id="3.40.50.1240">
    <property type="entry name" value="Phosphoglycerate mutase-like"/>
    <property type="match status" value="1"/>
</dbReference>
<dbReference type="PANTHER" id="PTHR46517">
    <property type="entry name" value="FRUCTOSE-2,6-BISPHOSPHATASE TIGAR"/>
    <property type="match status" value="1"/>
</dbReference>
<dbReference type="EMBL" id="QHGU01000003">
    <property type="protein sequence ID" value="PZM57010.1"/>
    <property type="molecule type" value="Genomic_DNA"/>
</dbReference>
<evidence type="ECO:0000313" key="19">
    <source>
        <dbReference type="Proteomes" id="UP000249070"/>
    </source>
</evidence>
<dbReference type="GO" id="GO:0005829">
    <property type="term" value="C:cytosol"/>
    <property type="evidence" value="ECO:0007669"/>
    <property type="project" value="TreeGrafter"/>
</dbReference>
<reference evidence="14 16" key="2">
    <citation type="submission" date="2016-04" db="EMBL/GenBank/DDBJ databases">
        <authorList>
            <person name="Millard A."/>
        </authorList>
    </citation>
    <scope>NUCLEOTIDE SEQUENCE [LARGE SCALE GENOMIC DNA]</scope>
    <source>
        <strain evidence="14">Isolate 22</strain>
    </source>
</reference>
<dbReference type="EMBL" id="PJVH01000004">
    <property type="protein sequence ID" value="RXU91156.1"/>
    <property type="molecule type" value="Genomic_DNA"/>
</dbReference>
<evidence type="ECO:0000313" key="5">
    <source>
        <dbReference type="EMBL" id="KAB7576425.1"/>
    </source>
</evidence>
<protein>
    <submittedName>
        <fullName evidence="5">Histidine phosphatase family protein</fullName>
    </submittedName>
    <submittedName>
        <fullName evidence="6 14">Phosphoglycerate mutase</fullName>
        <ecNumber evidence="14">5.4.2.-</ecNumber>
    </submittedName>
</protein>
<evidence type="ECO:0000313" key="9">
    <source>
        <dbReference type="EMBL" id="MDT2369005.1"/>
    </source>
</evidence>
<evidence type="ECO:0000313" key="21">
    <source>
        <dbReference type="Proteomes" id="UP000469871"/>
    </source>
</evidence>
<proteinExistence type="predicted"/>
<dbReference type="GO" id="GO:0016853">
    <property type="term" value="F:isomerase activity"/>
    <property type="evidence" value="ECO:0007669"/>
    <property type="project" value="UniProtKB-KW"/>
</dbReference>
<dbReference type="GO" id="GO:0004331">
    <property type="term" value="F:fructose-2,6-bisphosphate 2-phosphatase activity"/>
    <property type="evidence" value="ECO:0007669"/>
    <property type="project" value="TreeGrafter"/>
</dbReference>
<dbReference type="GO" id="GO:0045820">
    <property type="term" value="P:negative regulation of glycolytic process"/>
    <property type="evidence" value="ECO:0007669"/>
    <property type="project" value="TreeGrafter"/>
</dbReference>
<evidence type="ECO:0000313" key="7">
    <source>
        <dbReference type="EMBL" id="MBX4223390.1"/>
    </source>
</evidence>
<dbReference type="Proteomes" id="UP001139644">
    <property type="component" value="Unassembled WGS sequence"/>
</dbReference>
<feature type="binding site" evidence="3">
    <location>
        <position position="60"/>
    </location>
    <ligand>
        <name>substrate</name>
    </ligand>
</feature>
<dbReference type="AlphaFoldDB" id="A0A132P2E7"/>
<dbReference type="EMBL" id="JAMWMK010000019">
    <property type="protein sequence ID" value="MDC4248557.1"/>
    <property type="molecule type" value="Genomic_DNA"/>
</dbReference>
<keyword evidence="14" id="KW-0413">Isomerase</keyword>
<reference evidence="12 19" key="6">
    <citation type="submission" date="2018-05" db="EMBL/GenBank/DDBJ databases">
        <title>Vancomycin-resistant Enterococcus faecium strain from Chelyabinsk, Russia.</title>
        <authorList>
            <person name="Gostev V."/>
            <person name="Goncharov A."/>
            <person name="Kolodzhieva V."/>
            <person name="Suvorov A."/>
            <person name="Sidorenko S."/>
            <person name="Zueva L."/>
        </authorList>
    </citation>
    <scope>NUCLEOTIDE SEQUENCE [LARGE SCALE GENOMIC DNA]</scope>
    <source>
        <strain evidence="12 19">20</strain>
    </source>
</reference>
<dbReference type="Proteomes" id="UP000249070">
    <property type="component" value="Unassembled WGS sequence"/>
</dbReference>
<dbReference type="SUPFAM" id="SSF53254">
    <property type="entry name" value="Phosphoglycerate mutase-like"/>
    <property type="match status" value="1"/>
</dbReference>
<dbReference type="PANTHER" id="PTHR46517:SF1">
    <property type="entry name" value="FRUCTOSE-2,6-BISPHOSPHATASE TIGAR"/>
    <property type="match status" value="1"/>
</dbReference>
<keyword evidence="1" id="KW-0378">Hydrolase</keyword>
<evidence type="ECO:0000256" key="2">
    <source>
        <dbReference type="PIRSR" id="PIRSR613078-1"/>
    </source>
</evidence>
<dbReference type="CDD" id="cd07067">
    <property type="entry name" value="HP_PGM_like"/>
    <property type="match status" value="1"/>
</dbReference>
<evidence type="ECO:0000313" key="14">
    <source>
        <dbReference type="EMBL" id="SAM37676.1"/>
    </source>
</evidence>
<evidence type="ECO:0000313" key="18">
    <source>
        <dbReference type="Proteomes" id="UP000194737"/>
    </source>
</evidence>
<dbReference type="InterPro" id="IPR013078">
    <property type="entry name" value="His_Pase_superF_clade-1"/>
</dbReference>
<dbReference type="EMBL" id="JAIFOC010000103">
    <property type="protein sequence ID" value="MBX4223390.1"/>
    <property type="molecule type" value="Genomic_DNA"/>
</dbReference>
<evidence type="ECO:0000256" key="4">
    <source>
        <dbReference type="PIRSR" id="PIRSR613078-3"/>
    </source>
</evidence>
<dbReference type="Proteomes" id="UP000191171">
    <property type="component" value="Unassembled WGS sequence"/>
</dbReference>
<evidence type="ECO:0000313" key="8">
    <source>
        <dbReference type="EMBL" id="MDC4248557.1"/>
    </source>
</evidence>
<dbReference type="EMBL" id="MVGJ01000040">
    <property type="protein sequence ID" value="OOL82566.1"/>
    <property type="molecule type" value="Genomic_DNA"/>
</dbReference>
<dbReference type="EMBL" id="NGLB01000001">
    <property type="protein sequence ID" value="OTO00007.1"/>
    <property type="molecule type" value="Genomic_DNA"/>
</dbReference>
<dbReference type="InterPro" id="IPR051695">
    <property type="entry name" value="Phosphoglycerate_Mutase"/>
</dbReference>
<dbReference type="EMBL" id="JARPTX010000005">
    <property type="protein sequence ID" value="MDT2369005.1"/>
    <property type="molecule type" value="Genomic_DNA"/>
</dbReference>
<organism evidence="6 15">
    <name type="scientific">Enterococcus faecium</name>
    <name type="common">Streptococcus faecium</name>
    <dbReference type="NCBI Taxonomy" id="1352"/>
    <lineage>
        <taxon>Bacteria</taxon>
        <taxon>Bacillati</taxon>
        <taxon>Bacillota</taxon>
        <taxon>Bacilli</taxon>
        <taxon>Lactobacillales</taxon>
        <taxon>Enterococcaceae</taxon>
        <taxon>Enterococcus</taxon>
    </lineage>
</organism>
<evidence type="ECO:0000313" key="11">
    <source>
        <dbReference type="EMBL" id="OTO00007.1"/>
    </source>
</evidence>
<evidence type="ECO:0000313" key="6">
    <source>
        <dbReference type="EMBL" id="KWX16488.1"/>
    </source>
</evidence>
<feature type="site" description="Transition state stabilizer" evidence="4">
    <location>
        <position position="175"/>
    </location>
</feature>
<accession>A0A132P2E7</accession>
<evidence type="ECO:0000313" key="12">
    <source>
        <dbReference type="EMBL" id="PZM57010.1"/>
    </source>
</evidence>
<evidence type="ECO:0000313" key="13">
    <source>
        <dbReference type="EMBL" id="RXU91156.1"/>
    </source>
</evidence>
<name>A0A132P2E7_ENTFC</name>
<reference evidence="6 15" key="1">
    <citation type="submission" date="2016-01" db="EMBL/GenBank/DDBJ databases">
        <title>Molecular Mechanisms for transfer of large genomic segments between Enterococcus faecium strains.</title>
        <authorList>
            <person name="Garcia-Solache M.A."/>
            <person name="Lebreton F."/>
            <person name="Mclaughlin R.E."/>
            <person name="Whiteaker J.D."/>
            <person name="Gilmore M.S."/>
            <person name="Rice L.B."/>
        </authorList>
    </citation>
    <scope>NUCLEOTIDE SEQUENCE [LARGE SCALE GENOMIC DNA]</scope>
    <source>
        <strain evidence="6 15">D344RRF x C68</strain>
    </source>
</reference>